<sequence>MGHAEGGGPGPVGVRYLLLVVLGTVGALALARHFELGTAATAATLLPAFAPLYLAWAAFRQQAVGAGPVDLALAADQLAHAVRRQWAAEARIRRVNDPYPLPVSWCAADAELVEPWSLLTYLTRAWPGGPPGDPAAWPADMAGLAGSGAQIGEVFSDRVPTRRLVVLGEPGAGKTVLLIRLLEDLCERRTAGGLVPVLFSLASWDPAHEELTDWLAEQLRRSHPALRAPAPGTEGGLARALLDERRILPLLDGFDELPPALHPQALAAVNGSLSAKQPVVLACRTEGFRAALARSAGAVRLNGAAGIRLLPLTAAQAAAYLRRDAGGPHAPAAARWRRVVSHLGTDTPVGQALSTPLGLFLARTIHNPRAFPHHPGPDDASAPDPASASASTSTSTSTSASTSASASASASEDPVPSPGARGGSVPHPDILCDPVAFPTRAALDTHLFNAFIPAAYAPHGPRPPRWTAERARYVLVFLARHLAEHHGGGPDLAWWELHRVMRVRTLRLSSGLVSALAFGLGGGLAVGLVLGTGPGLAAGGSGGLVYGCTVSLLQRPSTPGTRPRLRWSSGRLWSGLSVGLAFGLAGGLAGGLAAGVTGGVVCGLAVGFAGALVGGLSVEKPDLTTAIGPGTLLALDRRTFLVIGIAAALVVGLVYALGVLFAGGLLGGLVVGIGGGLAAGLATGPLPTAWADFLLAKAYLVVRHRLPWNLMAFLRDAHAQRGVLRQVGAVYQFRHIDLQRYLAAGPPGDVRGAPRCIPQRPFP</sequence>
<keyword evidence="2" id="KW-0812">Transmembrane</keyword>
<feature type="transmembrane region" description="Helical" evidence="2">
    <location>
        <begin position="669"/>
        <end position="695"/>
    </location>
</feature>
<organism evidence="4 5">
    <name type="scientific">Streptomyces typhae</name>
    <dbReference type="NCBI Taxonomy" id="2681492"/>
    <lineage>
        <taxon>Bacteria</taxon>
        <taxon>Bacillati</taxon>
        <taxon>Actinomycetota</taxon>
        <taxon>Actinomycetes</taxon>
        <taxon>Kitasatosporales</taxon>
        <taxon>Streptomycetaceae</taxon>
        <taxon>Streptomyces</taxon>
    </lineage>
</organism>
<gene>
    <name evidence="4" type="ORF">GPA10_19350</name>
</gene>
<dbReference type="AlphaFoldDB" id="A0A6L6WZ98"/>
<accession>A0A6L6WZ98</accession>
<dbReference type="RefSeq" id="WP_157166608.1">
    <property type="nucleotide sequence ID" value="NZ_WPNZ01000010.1"/>
</dbReference>
<evidence type="ECO:0000313" key="4">
    <source>
        <dbReference type="EMBL" id="MVO86855.1"/>
    </source>
</evidence>
<dbReference type="Proteomes" id="UP000483802">
    <property type="component" value="Unassembled WGS sequence"/>
</dbReference>
<feature type="region of interest" description="Disordered" evidence="1">
    <location>
        <begin position="368"/>
        <end position="426"/>
    </location>
</feature>
<keyword evidence="2" id="KW-1133">Transmembrane helix</keyword>
<dbReference type="Pfam" id="PF05729">
    <property type="entry name" value="NACHT"/>
    <property type="match status" value="1"/>
</dbReference>
<evidence type="ECO:0000259" key="3">
    <source>
        <dbReference type="PROSITE" id="PS50837"/>
    </source>
</evidence>
<dbReference type="Gene3D" id="3.40.50.300">
    <property type="entry name" value="P-loop containing nucleotide triphosphate hydrolases"/>
    <property type="match status" value="1"/>
</dbReference>
<feature type="compositionally biased region" description="Low complexity" evidence="1">
    <location>
        <begin position="378"/>
        <end position="411"/>
    </location>
</feature>
<proteinExistence type="predicted"/>
<evidence type="ECO:0000313" key="5">
    <source>
        <dbReference type="Proteomes" id="UP000483802"/>
    </source>
</evidence>
<keyword evidence="2" id="KW-0472">Membrane</keyword>
<comment type="caution">
    <text evidence="4">The sequence shown here is derived from an EMBL/GenBank/DDBJ whole genome shotgun (WGS) entry which is preliminary data.</text>
</comment>
<protein>
    <submittedName>
        <fullName evidence="4">NACHT domain-containing protein</fullName>
    </submittedName>
</protein>
<feature type="transmembrane region" description="Helical" evidence="2">
    <location>
        <begin position="573"/>
        <end position="592"/>
    </location>
</feature>
<feature type="transmembrane region" description="Helical" evidence="2">
    <location>
        <begin position="536"/>
        <end position="553"/>
    </location>
</feature>
<feature type="transmembrane region" description="Helical" evidence="2">
    <location>
        <begin position="639"/>
        <end position="663"/>
    </location>
</feature>
<keyword evidence="5" id="KW-1185">Reference proteome</keyword>
<name>A0A6L6WZ98_9ACTN</name>
<feature type="transmembrane region" description="Helical" evidence="2">
    <location>
        <begin position="37"/>
        <end position="59"/>
    </location>
</feature>
<feature type="transmembrane region" description="Helical" evidence="2">
    <location>
        <begin position="12"/>
        <end position="31"/>
    </location>
</feature>
<feature type="transmembrane region" description="Helical" evidence="2">
    <location>
        <begin position="508"/>
        <end position="530"/>
    </location>
</feature>
<dbReference type="InterPro" id="IPR007111">
    <property type="entry name" value="NACHT_NTPase"/>
</dbReference>
<feature type="domain" description="NACHT" evidence="3">
    <location>
        <begin position="162"/>
        <end position="257"/>
    </location>
</feature>
<dbReference type="PROSITE" id="PS50837">
    <property type="entry name" value="NACHT"/>
    <property type="match status" value="1"/>
</dbReference>
<dbReference type="EMBL" id="WPNZ01000010">
    <property type="protein sequence ID" value="MVO86855.1"/>
    <property type="molecule type" value="Genomic_DNA"/>
</dbReference>
<dbReference type="InterPro" id="IPR027417">
    <property type="entry name" value="P-loop_NTPase"/>
</dbReference>
<evidence type="ECO:0000256" key="2">
    <source>
        <dbReference type="SAM" id="Phobius"/>
    </source>
</evidence>
<reference evidence="4 5" key="1">
    <citation type="submission" date="2019-11" db="EMBL/GenBank/DDBJ databases">
        <title>Streptomyces typhae sp. nov., a novel endophytic actinomycete isolated from the root of cattail pollen (Typha angustifolia L.).</title>
        <authorList>
            <person name="Peng C."/>
        </authorList>
    </citation>
    <scope>NUCLEOTIDE SEQUENCE [LARGE SCALE GENOMIC DNA]</scope>
    <source>
        <strain evidence="5">p1417</strain>
    </source>
</reference>
<feature type="transmembrane region" description="Helical" evidence="2">
    <location>
        <begin position="598"/>
        <end position="618"/>
    </location>
</feature>
<evidence type="ECO:0000256" key="1">
    <source>
        <dbReference type="SAM" id="MobiDB-lite"/>
    </source>
</evidence>
<dbReference type="SUPFAM" id="SSF52540">
    <property type="entry name" value="P-loop containing nucleoside triphosphate hydrolases"/>
    <property type="match status" value="1"/>
</dbReference>